<organism evidence="2 3">
    <name type="scientific">Ammoniphilus resinae</name>
    <dbReference type="NCBI Taxonomy" id="861532"/>
    <lineage>
        <taxon>Bacteria</taxon>
        <taxon>Bacillati</taxon>
        <taxon>Bacillota</taxon>
        <taxon>Bacilli</taxon>
        <taxon>Bacillales</taxon>
        <taxon>Paenibacillaceae</taxon>
        <taxon>Aneurinibacillus group</taxon>
        <taxon>Ammoniphilus</taxon>
    </lineage>
</organism>
<dbReference type="InterPro" id="IPR016181">
    <property type="entry name" value="Acyl_CoA_acyltransferase"/>
</dbReference>
<name>A0ABS4GMV2_9BACL</name>
<proteinExistence type="predicted"/>
<dbReference type="SUPFAM" id="SSF55729">
    <property type="entry name" value="Acyl-CoA N-acyltransferases (Nat)"/>
    <property type="match status" value="1"/>
</dbReference>
<dbReference type="Gene3D" id="3.40.630.30">
    <property type="match status" value="1"/>
</dbReference>
<reference evidence="2 3" key="1">
    <citation type="submission" date="2021-03" db="EMBL/GenBank/DDBJ databases">
        <title>Genomic Encyclopedia of Type Strains, Phase IV (KMG-IV): sequencing the most valuable type-strain genomes for metagenomic binning, comparative biology and taxonomic classification.</title>
        <authorList>
            <person name="Goeker M."/>
        </authorList>
    </citation>
    <scope>NUCLEOTIDE SEQUENCE [LARGE SCALE GENOMIC DNA]</scope>
    <source>
        <strain evidence="2 3">DSM 24738</strain>
    </source>
</reference>
<dbReference type="CDD" id="cd04301">
    <property type="entry name" value="NAT_SF"/>
    <property type="match status" value="1"/>
</dbReference>
<dbReference type="PROSITE" id="PS51186">
    <property type="entry name" value="GNAT"/>
    <property type="match status" value="1"/>
</dbReference>
<dbReference type="Pfam" id="PF00583">
    <property type="entry name" value="Acetyltransf_1"/>
    <property type="match status" value="1"/>
</dbReference>
<accession>A0ABS4GMV2</accession>
<dbReference type="EMBL" id="JAGGKT010000003">
    <property type="protein sequence ID" value="MBP1931608.1"/>
    <property type="molecule type" value="Genomic_DNA"/>
</dbReference>
<comment type="caution">
    <text evidence="2">The sequence shown here is derived from an EMBL/GenBank/DDBJ whole genome shotgun (WGS) entry which is preliminary data.</text>
</comment>
<evidence type="ECO:0000313" key="3">
    <source>
        <dbReference type="Proteomes" id="UP001519343"/>
    </source>
</evidence>
<dbReference type="InterPro" id="IPR000182">
    <property type="entry name" value="GNAT_dom"/>
</dbReference>
<feature type="domain" description="N-acetyltransferase" evidence="1">
    <location>
        <begin position="22"/>
        <end position="163"/>
    </location>
</feature>
<protein>
    <submittedName>
        <fullName evidence="2">GNAT superfamily N-acetyltransferase</fullName>
    </submittedName>
</protein>
<evidence type="ECO:0000259" key="1">
    <source>
        <dbReference type="PROSITE" id="PS51186"/>
    </source>
</evidence>
<keyword evidence="3" id="KW-1185">Reference proteome</keyword>
<sequence>MIPVSESRLHWVSFKDEYLPLILHHQKELYSLNFHNMVFDQMFYANISGWYIEGIASQNCYSNLLFTSKQKLVGFYLYQHNLTTTYLMQMFVEKSFRKKGYGQYMLRHFEQKSKELDARSSFLHASKMNQQAVSFYLQNGYVILDEEMDEPDYPRYFMFKNLER</sequence>
<evidence type="ECO:0000313" key="2">
    <source>
        <dbReference type="EMBL" id="MBP1931608.1"/>
    </source>
</evidence>
<dbReference type="Proteomes" id="UP001519343">
    <property type="component" value="Unassembled WGS sequence"/>
</dbReference>
<gene>
    <name evidence="2" type="ORF">J2Z37_001609</name>
</gene>